<dbReference type="GO" id="GO:0051920">
    <property type="term" value="F:peroxiredoxin activity"/>
    <property type="evidence" value="ECO:0007669"/>
    <property type="project" value="InterPro"/>
</dbReference>
<feature type="domain" description="Carboxymuconolactone decarboxylase-like" evidence="2">
    <location>
        <begin position="32"/>
        <end position="113"/>
    </location>
</feature>
<dbReference type="OrthoDB" id="9801400at2"/>
<dbReference type="InterPro" id="IPR052512">
    <property type="entry name" value="4CMD/NDH-1_regulator"/>
</dbReference>
<dbReference type="Gene3D" id="1.20.1290.10">
    <property type="entry name" value="AhpD-like"/>
    <property type="match status" value="1"/>
</dbReference>
<keyword evidence="1" id="KW-0732">Signal</keyword>
<evidence type="ECO:0000256" key="1">
    <source>
        <dbReference type="SAM" id="SignalP"/>
    </source>
</evidence>
<reference evidence="3 4" key="1">
    <citation type="submission" date="2016-06" db="EMBL/GenBank/DDBJ databases">
        <authorList>
            <person name="Kjaerup R.B."/>
            <person name="Dalgaard T.S."/>
            <person name="Juul-Madsen H.R."/>
        </authorList>
    </citation>
    <scope>NUCLEOTIDE SEQUENCE [LARGE SCALE GENOMIC DNA]</scope>
    <source>
        <strain evidence="3 4">CECT 5080</strain>
    </source>
</reference>
<dbReference type="Pfam" id="PF02627">
    <property type="entry name" value="CMD"/>
    <property type="match status" value="2"/>
</dbReference>
<feature type="signal peptide" evidence="1">
    <location>
        <begin position="1"/>
        <end position="20"/>
    </location>
</feature>
<dbReference type="PANTHER" id="PTHR33570">
    <property type="entry name" value="4-CARBOXYMUCONOLACTONE DECARBOXYLASE FAMILY PROTEIN"/>
    <property type="match status" value="1"/>
</dbReference>
<name>A0A1A8T823_9GAMM</name>
<dbReference type="InterPro" id="IPR029032">
    <property type="entry name" value="AhpD-like"/>
</dbReference>
<protein>
    <submittedName>
        <fullName evidence="3">Carboxymuconolactone decarboxylase family protein</fullName>
    </submittedName>
</protein>
<dbReference type="AlphaFoldDB" id="A0A1A8T823"/>
<dbReference type="RefSeq" id="WP_082861035.1">
    <property type="nucleotide sequence ID" value="NZ_FLOC01000003.1"/>
</dbReference>
<feature type="chain" id="PRO_5008378867" evidence="1">
    <location>
        <begin position="21"/>
        <end position="249"/>
    </location>
</feature>
<dbReference type="SUPFAM" id="SSF69118">
    <property type="entry name" value="AhpD-like"/>
    <property type="match status" value="1"/>
</dbReference>
<accession>A0A1A8T823</accession>
<dbReference type="InterPro" id="IPR003779">
    <property type="entry name" value="CMD-like"/>
</dbReference>
<evidence type="ECO:0000313" key="4">
    <source>
        <dbReference type="Proteomes" id="UP000092627"/>
    </source>
</evidence>
<sequence>MNKKTLIGLAFSLAASAGYADSIQENLKRAAPALAHYNQNVLENDLWKREGLSPRDRSVVSVATLVAAGKTEMLPQEFARALDNGVKPAELSEIVTHLAFYAGWNNAVAAADELADVYEDRDIDANDLPGADVELLPLDEEFEAMRENSVQTNYAPTSQGVADFTREPLFRDVWLRPDLSPRDRSLVTVSSLVANGQAEQVPFHLNRALDNGLQQAEASEALTQMAFYVNWPNVYTAMPIFQKVFDGRK</sequence>
<dbReference type="STRING" id="295068.MAQ5080_00869"/>
<dbReference type="EMBL" id="FLOC01000003">
    <property type="protein sequence ID" value="SBS27616.1"/>
    <property type="molecule type" value="Genomic_DNA"/>
</dbReference>
<organism evidence="3 4">
    <name type="scientific">Marinomonas aquimarina</name>
    <dbReference type="NCBI Taxonomy" id="295068"/>
    <lineage>
        <taxon>Bacteria</taxon>
        <taxon>Pseudomonadati</taxon>
        <taxon>Pseudomonadota</taxon>
        <taxon>Gammaproteobacteria</taxon>
        <taxon>Oceanospirillales</taxon>
        <taxon>Oceanospirillaceae</taxon>
        <taxon>Marinomonas</taxon>
    </lineage>
</organism>
<evidence type="ECO:0000313" key="3">
    <source>
        <dbReference type="EMBL" id="SBS27616.1"/>
    </source>
</evidence>
<dbReference type="PANTHER" id="PTHR33570:SF9">
    <property type="entry name" value="BLL4600 PROTEIN"/>
    <property type="match status" value="1"/>
</dbReference>
<feature type="domain" description="Carboxymuconolactone decarboxylase-like" evidence="2">
    <location>
        <begin position="169"/>
        <end position="242"/>
    </location>
</feature>
<evidence type="ECO:0000259" key="2">
    <source>
        <dbReference type="Pfam" id="PF02627"/>
    </source>
</evidence>
<proteinExistence type="predicted"/>
<dbReference type="Proteomes" id="UP000092627">
    <property type="component" value="Unassembled WGS sequence"/>
</dbReference>
<keyword evidence="4" id="KW-1185">Reference proteome</keyword>
<gene>
    <name evidence="3" type="ORF">MAQ5080_00869</name>
</gene>